<comment type="caution">
    <text evidence="6">The sequence shown here is derived from an EMBL/GenBank/DDBJ whole genome shotgun (WGS) entry which is preliminary data.</text>
</comment>
<evidence type="ECO:0000313" key="7">
    <source>
        <dbReference type="Proteomes" id="UP000477750"/>
    </source>
</evidence>
<reference evidence="6 7" key="1">
    <citation type="submission" date="2019-10" db="EMBL/GenBank/DDBJ databases">
        <title>Glycomyces albidus sp. nov., a novel actinomycete isolated from rhizosphere soil of wheat (Triticum aestivum L.).</title>
        <authorList>
            <person name="Qian L."/>
        </authorList>
    </citation>
    <scope>NUCLEOTIDE SEQUENCE [LARGE SCALE GENOMIC DNA]</scope>
    <source>
        <strain evidence="6 7">NEAU-7082</strain>
    </source>
</reference>
<dbReference type="PROSITE" id="PS50977">
    <property type="entry name" value="HTH_TETR_2"/>
    <property type="match status" value="1"/>
</dbReference>
<dbReference type="GO" id="GO:0003677">
    <property type="term" value="F:DNA binding"/>
    <property type="evidence" value="ECO:0007669"/>
    <property type="project" value="UniProtKB-UniRule"/>
</dbReference>
<gene>
    <name evidence="6" type="ORF">GFD30_09905</name>
</gene>
<dbReference type="InterPro" id="IPR036271">
    <property type="entry name" value="Tet_transcr_reg_TetR-rel_C_sf"/>
</dbReference>
<organism evidence="6 7">
    <name type="scientific">Glycomyces albidus</name>
    <dbReference type="NCBI Taxonomy" id="2656774"/>
    <lineage>
        <taxon>Bacteria</taxon>
        <taxon>Bacillati</taxon>
        <taxon>Actinomycetota</taxon>
        <taxon>Actinomycetes</taxon>
        <taxon>Glycomycetales</taxon>
        <taxon>Glycomycetaceae</taxon>
        <taxon>Glycomyces</taxon>
    </lineage>
</organism>
<evidence type="ECO:0000256" key="2">
    <source>
        <dbReference type="ARBA" id="ARBA00023125"/>
    </source>
</evidence>
<dbReference type="Pfam" id="PF00440">
    <property type="entry name" value="TetR_N"/>
    <property type="match status" value="1"/>
</dbReference>
<feature type="DNA-binding region" description="H-T-H motif" evidence="4">
    <location>
        <begin position="34"/>
        <end position="53"/>
    </location>
</feature>
<accession>A0A6L5G8I5</accession>
<dbReference type="Gene3D" id="1.10.10.60">
    <property type="entry name" value="Homeodomain-like"/>
    <property type="match status" value="1"/>
</dbReference>
<feature type="domain" description="HTH tetR-type" evidence="5">
    <location>
        <begin position="11"/>
        <end position="71"/>
    </location>
</feature>
<dbReference type="Pfam" id="PF16925">
    <property type="entry name" value="TetR_C_13"/>
    <property type="match status" value="1"/>
</dbReference>
<evidence type="ECO:0000313" key="6">
    <source>
        <dbReference type="EMBL" id="MQM25878.1"/>
    </source>
</evidence>
<sequence length="206" mass="22520">MSPRRSVAETRLTRDRIVERGVAAASVDGLEGLTIGQLAADLGMSKAGVLGHFGSKEALQLALLDAAAAAFARIVWRPAELEPPGLPRLRAVCETWIDYLEHERQIFPGGCLFTTAAIEFDARGGPVRDAVARLHKLWRRRLVAEARTAVATGDLPRGTDPEQVAFELVGLFMALNQEIQLFADPNAAQRTRRALHRLLATAEHQQ</sequence>
<dbReference type="InterPro" id="IPR009057">
    <property type="entry name" value="Homeodomain-like_sf"/>
</dbReference>
<dbReference type="Proteomes" id="UP000477750">
    <property type="component" value="Unassembled WGS sequence"/>
</dbReference>
<dbReference type="RefSeq" id="WP_153025021.1">
    <property type="nucleotide sequence ID" value="NZ_WIAO01000009.1"/>
</dbReference>
<keyword evidence="7" id="KW-1185">Reference proteome</keyword>
<dbReference type="InterPro" id="IPR001647">
    <property type="entry name" value="HTH_TetR"/>
</dbReference>
<keyword evidence="3" id="KW-0804">Transcription</keyword>
<evidence type="ECO:0000256" key="4">
    <source>
        <dbReference type="PROSITE-ProRule" id="PRU00335"/>
    </source>
</evidence>
<dbReference type="PANTHER" id="PTHR47506:SF6">
    <property type="entry name" value="HTH-TYPE TRANSCRIPTIONAL REPRESSOR NEMR"/>
    <property type="match status" value="1"/>
</dbReference>
<keyword evidence="1" id="KW-0805">Transcription regulation</keyword>
<dbReference type="Gene3D" id="1.10.357.10">
    <property type="entry name" value="Tetracycline Repressor, domain 2"/>
    <property type="match status" value="1"/>
</dbReference>
<dbReference type="AlphaFoldDB" id="A0A6L5G8I5"/>
<evidence type="ECO:0000256" key="1">
    <source>
        <dbReference type="ARBA" id="ARBA00023015"/>
    </source>
</evidence>
<dbReference type="EMBL" id="WIAO01000009">
    <property type="protein sequence ID" value="MQM25878.1"/>
    <property type="molecule type" value="Genomic_DNA"/>
</dbReference>
<dbReference type="SUPFAM" id="SSF48498">
    <property type="entry name" value="Tetracyclin repressor-like, C-terminal domain"/>
    <property type="match status" value="1"/>
</dbReference>
<protein>
    <submittedName>
        <fullName evidence="6">TetR family transcriptional regulator</fullName>
    </submittedName>
</protein>
<dbReference type="SUPFAM" id="SSF46689">
    <property type="entry name" value="Homeodomain-like"/>
    <property type="match status" value="1"/>
</dbReference>
<keyword evidence="2 4" id="KW-0238">DNA-binding</keyword>
<evidence type="ECO:0000259" key="5">
    <source>
        <dbReference type="PROSITE" id="PS50977"/>
    </source>
</evidence>
<dbReference type="PANTHER" id="PTHR47506">
    <property type="entry name" value="TRANSCRIPTIONAL REGULATORY PROTEIN"/>
    <property type="match status" value="1"/>
</dbReference>
<dbReference type="InterPro" id="IPR011075">
    <property type="entry name" value="TetR_C"/>
</dbReference>
<proteinExistence type="predicted"/>
<evidence type="ECO:0000256" key="3">
    <source>
        <dbReference type="ARBA" id="ARBA00023163"/>
    </source>
</evidence>
<name>A0A6L5G8I5_9ACTN</name>